<proteinExistence type="inferred from homology"/>
<keyword evidence="3" id="KW-0295">Fungicide</keyword>
<evidence type="ECO:0000256" key="6">
    <source>
        <dbReference type="ARBA" id="ARBA00023157"/>
    </source>
</evidence>
<dbReference type="InterPro" id="IPR003614">
    <property type="entry name" value="Knottins"/>
</dbReference>
<organism evidence="9 10">
    <name type="scientific">Hibiscus sabdariffa</name>
    <name type="common">roselle</name>
    <dbReference type="NCBI Taxonomy" id="183260"/>
    <lineage>
        <taxon>Eukaryota</taxon>
        <taxon>Viridiplantae</taxon>
        <taxon>Streptophyta</taxon>
        <taxon>Embryophyta</taxon>
        <taxon>Tracheophyta</taxon>
        <taxon>Spermatophyta</taxon>
        <taxon>Magnoliopsida</taxon>
        <taxon>eudicotyledons</taxon>
        <taxon>Gunneridae</taxon>
        <taxon>Pentapetalae</taxon>
        <taxon>rosids</taxon>
        <taxon>malvids</taxon>
        <taxon>Malvales</taxon>
        <taxon>Malvaceae</taxon>
        <taxon>Malvoideae</taxon>
        <taxon>Hibiscus</taxon>
    </lineage>
</organism>
<keyword evidence="2" id="KW-0929">Antimicrobial</keyword>
<comment type="similarity">
    <text evidence="1">Belongs to the DEFL family.</text>
</comment>
<evidence type="ECO:0000313" key="9">
    <source>
        <dbReference type="EMBL" id="KAK8503024.1"/>
    </source>
</evidence>
<evidence type="ECO:0000256" key="5">
    <source>
        <dbReference type="ARBA" id="ARBA00022821"/>
    </source>
</evidence>
<dbReference type="SMART" id="SM00505">
    <property type="entry name" value="Knot1"/>
    <property type="match status" value="1"/>
</dbReference>
<dbReference type="PANTHER" id="PTHR33147">
    <property type="entry name" value="DEFENSIN-LIKE PROTEIN 1"/>
    <property type="match status" value="1"/>
</dbReference>
<evidence type="ECO:0000256" key="4">
    <source>
        <dbReference type="ARBA" id="ARBA00022729"/>
    </source>
</evidence>
<dbReference type="PRINTS" id="PR00288">
    <property type="entry name" value="PUROTHIONIN"/>
</dbReference>
<dbReference type="EMBL" id="JBBPBM010000157">
    <property type="protein sequence ID" value="KAK8503024.1"/>
    <property type="molecule type" value="Genomic_DNA"/>
</dbReference>
<dbReference type="PROSITE" id="PS00940">
    <property type="entry name" value="GAMMA_THIONIN"/>
    <property type="match status" value="1"/>
</dbReference>
<dbReference type="Gene3D" id="3.30.30.10">
    <property type="entry name" value="Knottin, scorpion toxin-like"/>
    <property type="match status" value="1"/>
</dbReference>
<keyword evidence="4" id="KW-0732">Signal</keyword>
<dbReference type="InterPro" id="IPR036574">
    <property type="entry name" value="Scorpion_toxin-like_sf"/>
</dbReference>
<keyword evidence="10" id="KW-1185">Reference proteome</keyword>
<evidence type="ECO:0000259" key="8">
    <source>
        <dbReference type="SMART" id="SM00505"/>
    </source>
</evidence>
<evidence type="ECO:0000313" key="10">
    <source>
        <dbReference type="Proteomes" id="UP001472677"/>
    </source>
</evidence>
<reference evidence="9 10" key="1">
    <citation type="journal article" date="2024" name="G3 (Bethesda)">
        <title>Genome assembly of Hibiscus sabdariffa L. provides insights into metabolisms of medicinal natural products.</title>
        <authorList>
            <person name="Kim T."/>
        </authorList>
    </citation>
    <scope>NUCLEOTIDE SEQUENCE [LARGE SCALE GENOMIC DNA]</scope>
    <source>
        <strain evidence="9">TK-2024</strain>
        <tissue evidence="9">Old leaves</tissue>
    </source>
</reference>
<dbReference type="Pfam" id="PF00304">
    <property type="entry name" value="Gamma-thionin"/>
    <property type="match status" value="1"/>
</dbReference>
<feature type="transmembrane region" description="Helical" evidence="7">
    <location>
        <begin position="56"/>
        <end position="74"/>
    </location>
</feature>
<comment type="caution">
    <text evidence="9">The sequence shown here is derived from an EMBL/GenBank/DDBJ whole genome shotgun (WGS) entry which is preliminary data.</text>
</comment>
<keyword evidence="7" id="KW-0812">Transmembrane</keyword>
<evidence type="ECO:0000256" key="2">
    <source>
        <dbReference type="ARBA" id="ARBA00022529"/>
    </source>
</evidence>
<keyword evidence="5" id="KW-0611">Plant defense</keyword>
<evidence type="ECO:0000256" key="3">
    <source>
        <dbReference type="ARBA" id="ARBA00022577"/>
    </source>
</evidence>
<keyword evidence="7" id="KW-1133">Transmembrane helix</keyword>
<evidence type="ECO:0000256" key="1">
    <source>
        <dbReference type="ARBA" id="ARBA00006722"/>
    </source>
</evidence>
<keyword evidence="6" id="KW-1015">Disulfide bond</keyword>
<keyword evidence="7" id="KW-0472">Membrane</keyword>
<dbReference type="PANTHER" id="PTHR33147:SF133">
    <property type="entry name" value="DEFENSIN-LIKE PROTEIN 6-RELATED"/>
    <property type="match status" value="1"/>
</dbReference>
<accession>A0ABR2B7S7</accession>
<gene>
    <name evidence="9" type="ORF">V6N12_067700</name>
</gene>
<sequence>MADPFEFGKGAAMDHGSLGFGNENFTGATARLSTGTRLLTATSQKSSQLTADMGKMKLFGTFFLLLLLLCVLASQEMAEARICESKSHKFKGACLSDHNCGMVCRNEGFSDGMCRGFRHRCFCTRRC</sequence>
<evidence type="ECO:0000256" key="7">
    <source>
        <dbReference type="SAM" id="Phobius"/>
    </source>
</evidence>
<feature type="domain" description="Knottins-like" evidence="8">
    <location>
        <begin position="82"/>
        <end position="127"/>
    </location>
</feature>
<dbReference type="CDD" id="cd00107">
    <property type="entry name" value="Knot1"/>
    <property type="match status" value="1"/>
</dbReference>
<name>A0ABR2B7S7_9ROSI</name>
<dbReference type="InterPro" id="IPR008176">
    <property type="entry name" value="Defensin_plant"/>
</dbReference>
<dbReference type="SUPFAM" id="SSF57095">
    <property type="entry name" value="Scorpion toxin-like"/>
    <property type="match status" value="1"/>
</dbReference>
<dbReference type="Proteomes" id="UP001472677">
    <property type="component" value="Unassembled WGS sequence"/>
</dbReference>
<protein>
    <recommendedName>
        <fullName evidence="8">Knottins-like domain-containing protein</fullName>
    </recommendedName>
</protein>